<dbReference type="STRING" id="205130.ENSMAMP00000027792"/>
<feature type="domain" description="EF-hand" evidence="2">
    <location>
        <begin position="209"/>
        <end position="244"/>
    </location>
</feature>
<evidence type="ECO:0000313" key="4">
    <source>
        <dbReference type="Proteomes" id="UP000261640"/>
    </source>
</evidence>
<keyword evidence="4" id="KW-1185">Reference proteome</keyword>
<proteinExistence type="predicted"/>
<dbReference type="Ensembl" id="ENSMAMT00000028511.2">
    <property type="protein sequence ID" value="ENSMAMP00000027792.1"/>
    <property type="gene ID" value="ENSMAMG00000018692.2"/>
</dbReference>
<dbReference type="GeneTree" id="ENSGT01030000234570"/>
<dbReference type="Proteomes" id="UP000261640">
    <property type="component" value="Unplaced"/>
</dbReference>
<feature type="region of interest" description="Disordered" evidence="1">
    <location>
        <begin position="85"/>
        <end position="114"/>
    </location>
</feature>
<feature type="compositionally biased region" description="Pro residues" evidence="1">
    <location>
        <begin position="99"/>
        <end position="114"/>
    </location>
</feature>
<feature type="compositionally biased region" description="Basic and acidic residues" evidence="1">
    <location>
        <begin position="85"/>
        <end position="95"/>
    </location>
</feature>
<feature type="domain" description="EF-hand" evidence="2">
    <location>
        <begin position="132"/>
        <end position="167"/>
    </location>
</feature>
<protein>
    <submittedName>
        <fullName evidence="3">Myosin, light chain 1, alkali; skeletal, fast</fullName>
    </submittedName>
</protein>
<dbReference type="Gene3D" id="1.10.238.10">
    <property type="entry name" value="EF-hand"/>
    <property type="match status" value="2"/>
</dbReference>
<dbReference type="FunFam" id="1.10.238.10:FF:000019">
    <property type="entry name" value="Myosin light chain 1 skeletal"/>
    <property type="match status" value="1"/>
</dbReference>
<dbReference type="PANTHER" id="PTHR23048">
    <property type="entry name" value="MYOSIN LIGHT CHAIN 1, 3"/>
    <property type="match status" value="1"/>
</dbReference>
<dbReference type="InterPro" id="IPR050230">
    <property type="entry name" value="CALM/Myosin/TropC-like"/>
</dbReference>
<dbReference type="GO" id="GO:0016460">
    <property type="term" value="C:myosin II complex"/>
    <property type="evidence" value="ECO:0007669"/>
    <property type="project" value="TreeGrafter"/>
</dbReference>
<dbReference type="FunCoup" id="A0A3Q3MSE3">
    <property type="interactions" value="477"/>
</dbReference>
<dbReference type="GO" id="GO:0007519">
    <property type="term" value="P:skeletal muscle tissue development"/>
    <property type="evidence" value="ECO:0007669"/>
    <property type="project" value="Ensembl"/>
</dbReference>
<dbReference type="AlphaFoldDB" id="A0A3Q3MSE3"/>
<dbReference type="InterPro" id="IPR011992">
    <property type="entry name" value="EF-hand-dom_pair"/>
</dbReference>
<accession>A0A3Q3MSE3</accession>
<organism evidence="3 4">
    <name type="scientific">Mastacembelus armatus</name>
    <name type="common">zig-zag eel</name>
    <dbReference type="NCBI Taxonomy" id="205130"/>
    <lineage>
        <taxon>Eukaryota</taxon>
        <taxon>Metazoa</taxon>
        <taxon>Chordata</taxon>
        <taxon>Craniata</taxon>
        <taxon>Vertebrata</taxon>
        <taxon>Euteleostomi</taxon>
        <taxon>Actinopterygii</taxon>
        <taxon>Neopterygii</taxon>
        <taxon>Teleostei</taxon>
        <taxon>Neoteleostei</taxon>
        <taxon>Acanthomorphata</taxon>
        <taxon>Anabantaria</taxon>
        <taxon>Synbranchiformes</taxon>
        <taxon>Mastacembelidae</taxon>
        <taxon>Mastacembelus</taxon>
    </lineage>
</organism>
<evidence type="ECO:0000256" key="1">
    <source>
        <dbReference type="SAM" id="MobiDB-lite"/>
    </source>
</evidence>
<evidence type="ECO:0000313" key="3">
    <source>
        <dbReference type="Ensembl" id="ENSMAMP00000027792.1"/>
    </source>
</evidence>
<dbReference type="CDD" id="cd00051">
    <property type="entry name" value="EFh"/>
    <property type="match status" value="1"/>
</dbReference>
<dbReference type="PROSITE" id="PS50222">
    <property type="entry name" value="EF_HAND_2"/>
    <property type="match status" value="2"/>
</dbReference>
<dbReference type="InParanoid" id="A0A3Q3MSE3"/>
<dbReference type="PANTHER" id="PTHR23048:SF10">
    <property type="entry name" value="MYOSIN, LIGHT CHAIN 1, ALKALI_ SKELETAL, FAST"/>
    <property type="match status" value="1"/>
</dbReference>
<dbReference type="GO" id="GO:0043292">
    <property type="term" value="C:contractile muscle fiber"/>
    <property type="evidence" value="ECO:0007669"/>
    <property type="project" value="TreeGrafter"/>
</dbReference>
<sequence>MFREDPRHYHHTHTPPIRYPILTRGKRWRGSGGKIASYIYAQTVISCSRVPSTLYYTPCVATHTGNCLRFRDTLVLLSAEMAPKKDPKAPAKKAEPAAAPAPAPAPAAAPAPAPAAKPAVDLSSIKLEFTPDQVEDYREAFGLFDRVGDNKVAYNQIADIMRALGQNPTNKEVNKLLGNPSADDMAHKRVEFEGFLPMLQAIINSPNKAGYEDYVEGLRVFDKEGNGTVMGAELRIVLSTLGEKMNEAEVDALMAGQEDENGCINYEAFVKHIMSV</sequence>
<evidence type="ECO:0000259" key="2">
    <source>
        <dbReference type="PROSITE" id="PS50222"/>
    </source>
</evidence>
<reference evidence="3" key="1">
    <citation type="submission" date="2025-08" db="UniProtKB">
        <authorList>
            <consortium name="Ensembl"/>
        </authorList>
    </citation>
    <scope>IDENTIFICATION</scope>
</reference>
<dbReference type="GO" id="GO:0005509">
    <property type="term" value="F:calcium ion binding"/>
    <property type="evidence" value="ECO:0007669"/>
    <property type="project" value="InterPro"/>
</dbReference>
<name>A0A3Q3MSE3_9TELE</name>
<reference evidence="3" key="2">
    <citation type="submission" date="2025-09" db="UniProtKB">
        <authorList>
            <consortium name="Ensembl"/>
        </authorList>
    </citation>
    <scope>IDENTIFICATION</scope>
</reference>
<dbReference type="InterPro" id="IPR002048">
    <property type="entry name" value="EF_hand_dom"/>
</dbReference>
<dbReference type="SUPFAM" id="SSF47473">
    <property type="entry name" value="EF-hand"/>
    <property type="match status" value="1"/>
</dbReference>